<proteinExistence type="predicted"/>
<dbReference type="AlphaFoldDB" id="A0A5C3FDD4"/>
<dbReference type="Proteomes" id="UP000323386">
    <property type="component" value="Unassembled WGS sequence"/>
</dbReference>
<feature type="compositionally biased region" description="Basic and acidic residues" evidence="1">
    <location>
        <begin position="100"/>
        <end position="133"/>
    </location>
</feature>
<sequence length="244" mass="26657">MKAANEAVLGATQHDAAKVVIDTTQRNGGEGGDRGDARCNATRHCKDGDRSGAAVVQVWGSPRLPGNLGDGAGDPCDSRAEGGPSSETESKCWRWSTALSDRESRRREPRLKQVSDGARAEEGRRRRALEPRAGRSALRGAGKPLWAGSLERRSRRCCDVSARYNSTRCEADSRRQNRSGAGRTHQVGPKRRAAGCDPAASIRGERQAATWRRRSEERERRAATRRRWSEGRGGLRSGGVEEDL</sequence>
<feature type="region of interest" description="Disordered" evidence="1">
    <location>
        <begin position="166"/>
        <end position="244"/>
    </location>
</feature>
<gene>
    <name evidence="2" type="ORF">PSFLO_06851</name>
</gene>
<protein>
    <submittedName>
        <fullName evidence="2">Uncharacterized protein</fullName>
    </submittedName>
</protein>
<evidence type="ECO:0000256" key="1">
    <source>
        <dbReference type="SAM" id="MobiDB-lite"/>
    </source>
</evidence>
<name>A0A5C3FDD4_9BASI</name>
<feature type="region of interest" description="Disordered" evidence="1">
    <location>
        <begin position="23"/>
        <end position="145"/>
    </location>
</feature>
<dbReference type="EMBL" id="OOIP01000027">
    <property type="protein sequence ID" value="SPO41369.1"/>
    <property type="molecule type" value="Genomic_DNA"/>
</dbReference>
<keyword evidence="3" id="KW-1185">Reference proteome</keyword>
<evidence type="ECO:0000313" key="2">
    <source>
        <dbReference type="EMBL" id="SPO41369.1"/>
    </source>
</evidence>
<evidence type="ECO:0000313" key="3">
    <source>
        <dbReference type="Proteomes" id="UP000323386"/>
    </source>
</evidence>
<feature type="compositionally biased region" description="Basic and acidic residues" evidence="1">
    <location>
        <begin position="213"/>
        <end position="230"/>
    </location>
</feature>
<reference evidence="2 3" key="1">
    <citation type="submission" date="2018-03" db="EMBL/GenBank/DDBJ databases">
        <authorList>
            <person name="Guldener U."/>
        </authorList>
    </citation>
    <scope>NUCLEOTIDE SEQUENCE [LARGE SCALE GENOMIC DNA]</scope>
    <source>
        <strain evidence="2 3">DAOM196992</strain>
    </source>
</reference>
<organism evidence="2 3">
    <name type="scientific">Pseudozyma flocculosa</name>
    <dbReference type="NCBI Taxonomy" id="84751"/>
    <lineage>
        <taxon>Eukaryota</taxon>
        <taxon>Fungi</taxon>
        <taxon>Dikarya</taxon>
        <taxon>Basidiomycota</taxon>
        <taxon>Ustilaginomycotina</taxon>
        <taxon>Ustilaginomycetes</taxon>
        <taxon>Ustilaginales</taxon>
        <taxon>Ustilaginaceae</taxon>
        <taxon>Pseudozyma</taxon>
    </lineage>
</organism>
<accession>A0A5C3FDD4</accession>